<reference evidence="2 3" key="1">
    <citation type="submission" date="2018-12" db="EMBL/GenBank/DDBJ databases">
        <authorList>
            <person name="Kartti S."/>
            <person name="Manni A."/>
            <person name="Chemao El Fihri M.W."/>
            <person name="Laamarti M."/>
            <person name="Temsamani L."/>
            <person name="El Jamali J.E."/>
            <person name="Ouadghiri M."/>
            <person name="Ibrahimi A."/>
            <person name="Filati-Maltouf A."/>
        </authorList>
    </citation>
    <scope>NUCLEOTIDE SEQUENCE [LARGE SCALE GENOMIC DNA]</scope>
    <source>
        <strain evidence="2 3">MDMC339</strain>
    </source>
</reference>
<dbReference type="EMBL" id="RXLZ01000004">
    <property type="protein sequence ID" value="RTQ91735.1"/>
    <property type="molecule type" value="Genomic_DNA"/>
</dbReference>
<dbReference type="Proteomes" id="UP000271705">
    <property type="component" value="Unassembled WGS sequence"/>
</dbReference>
<name>A0A3S0HZZ3_STEMA</name>
<evidence type="ECO:0000313" key="3">
    <source>
        <dbReference type="Proteomes" id="UP000271705"/>
    </source>
</evidence>
<sequence length="75" mass="8332">MKGRQRTDVMIKTTLKTVMFLGMAVTGLAFAAGTCEFCTLKYEQCLRTSQGPRGKTSEQCLAEYKLCRETDCPSP</sequence>
<evidence type="ECO:0000256" key="1">
    <source>
        <dbReference type="SAM" id="SignalP"/>
    </source>
</evidence>
<feature type="chain" id="PRO_5018630528" description="Transmembrane protein" evidence="1">
    <location>
        <begin position="32"/>
        <end position="75"/>
    </location>
</feature>
<proteinExistence type="predicted"/>
<evidence type="ECO:0008006" key="4">
    <source>
        <dbReference type="Google" id="ProtNLM"/>
    </source>
</evidence>
<evidence type="ECO:0000313" key="2">
    <source>
        <dbReference type="EMBL" id="RTQ91735.1"/>
    </source>
</evidence>
<accession>A0A3S0HZZ3</accession>
<comment type="caution">
    <text evidence="2">The sequence shown here is derived from an EMBL/GenBank/DDBJ whole genome shotgun (WGS) entry which is preliminary data.</text>
</comment>
<keyword evidence="1" id="KW-0732">Signal</keyword>
<gene>
    <name evidence="2" type="ORF">EKL94_02075</name>
</gene>
<protein>
    <recommendedName>
        <fullName evidence="4">Transmembrane protein</fullName>
    </recommendedName>
</protein>
<organism evidence="2 3">
    <name type="scientific">Stenotrophomonas maltophilia</name>
    <name type="common">Pseudomonas maltophilia</name>
    <name type="synonym">Xanthomonas maltophilia</name>
    <dbReference type="NCBI Taxonomy" id="40324"/>
    <lineage>
        <taxon>Bacteria</taxon>
        <taxon>Pseudomonadati</taxon>
        <taxon>Pseudomonadota</taxon>
        <taxon>Gammaproteobacteria</taxon>
        <taxon>Lysobacterales</taxon>
        <taxon>Lysobacteraceae</taxon>
        <taxon>Stenotrophomonas</taxon>
        <taxon>Stenotrophomonas maltophilia group</taxon>
    </lineage>
</organism>
<dbReference type="AlphaFoldDB" id="A0A3S0HZZ3"/>
<feature type="signal peptide" evidence="1">
    <location>
        <begin position="1"/>
        <end position="31"/>
    </location>
</feature>